<sequence length="79" mass="7764">IQLAVGEPTSTTSGDIRFALCPATAALNSASVSTPGHSVAAKQAAGKKVLLSIGGQNGQVRPTTAAARDTFVSSVGAII</sequence>
<accession>A0A8T4J6F0</accession>
<keyword evidence="2" id="KW-1185">Reference proteome</keyword>
<protein>
    <submittedName>
        <fullName evidence="1">Chitinase</fullName>
    </submittedName>
</protein>
<organism evidence="1 2">
    <name type="scientific">Streptomyces daliensis</name>
    <dbReference type="NCBI Taxonomy" id="299421"/>
    <lineage>
        <taxon>Bacteria</taxon>
        <taxon>Bacillati</taxon>
        <taxon>Actinomycetota</taxon>
        <taxon>Actinomycetes</taxon>
        <taxon>Kitasatosporales</taxon>
        <taxon>Streptomycetaceae</taxon>
        <taxon>Streptomyces</taxon>
    </lineage>
</organism>
<evidence type="ECO:0000313" key="2">
    <source>
        <dbReference type="Proteomes" id="UP000675554"/>
    </source>
</evidence>
<gene>
    <name evidence="1" type="ORF">KDA82_38890</name>
</gene>
<dbReference type="InterPro" id="IPR017853">
    <property type="entry name" value="GH"/>
</dbReference>
<dbReference type="AlphaFoldDB" id="A0A8T4J6F0"/>
<reference evidence="1" key="1">
    <citation type="submission" date="2021-04" db="EMBL/GenBank/DDBJ databases">
        <title>Sequencing of actinobacteria type strains.</title>
        <authorList>
            <person name="Nguyen G.-S."/>
            <person name="Wentzel A."/>
        </authorList>
    </citation>
    <scope>NUCLEOTIDE SEQUENCE</scope>
    <source>
        <strain evidence="1">DSM 42095</strain>
    </source>
</reference>
<feature type="non-terminal residue" evidence="1">
    <location>
        <position position="79"/>
    </location>
</feature>
<evidence type="ECO:0000313" key="1">
    <source>
        <dbReference type="EMBL" id="MBR7678812.1"/>
    </source>
</evidence>
<dbReference type="Gene3D" id="3.20.20.80">
    <property type="entry name" value="Glycosidases"/>
    <property type="match status" value="1"/>
</dbReference>
<proteinExistence type="predicted"/>
<dbReference type="Proteomes" id="UP000675554">
    <property type="component" value="Unassembled WGS sequence"/>
</dbReference>
<comment type="caution">
    <text evidence="1">The sequence shown here is derived from an EMBL/GenBank/DDBJ whole genome shotgun (WGS) entry which is preliminary data.</text>
</comment>
<feature type="non-terminal residue" evidence="1">
    <location>
        <position position="1"/>
    </location>
</feature>
<name>A0A8T4J6F0_9ACTN</name>
<dbReference type="SUPFAM" id="SSF51445">
    <property type="entry name" value="(Trans)glycosidases"/>
    <property type="match status" value="1"/>
</dbReference>
<dbReference type="EMBL" id="JAGSMN010001881">
    <property type="protein sequence ID" value="MBR7678812.1"/>
    <property type="molecule type" value="Genomic_DNA"/>
</dbReference>